<feature type="non-terminal residue" evidence="3">
    <location>
        <position position="1"/>
    </location>
</feature>
<dbReference type="InterPro" id="IPR017259">
    <property type="entry name" value="UCP037672"/>
</dbReference>
<reference evidence="3" key="2">
    <citation type="submission" date="2021-04" db="EMBL/GenBank/DDBJ databases">
        <authorList>
            <person name="Gilroy R."/>
        </authorList>
    </citation>
    <scope>NUCLEOTIDE SEQUENCE</scope>
    <source>
        <strain evidence="3">ChiSjej1B19-5720</strain>
    </source>
</reference>
<dbReference type="AlphaFoldDB" id="A0A9D2LQW3"/>
<protein>
    <submittedName>
        <fullName evidence="3">DUF3784 domain-containing protein</fullName>
    </submittedName>
</protein>
<dbReference type="Pfam" id="PF10882">
    <property type="entry name" value="bPH_5"/>
    <property type="match status" value="1"/>
</dbReference>
<comment type="caution">
    <text evidence="3">The sequence shown here is derived from an EMBL/GenBank/DDBJ whole genome shotgun (WGS) entry which is preliminary data.</text>
</comment>
<evidence type="ECO:0000256" key="1">
    <source>
        <dbReference type="SAM" id="Phobius"/>
    </source>
</evidence>
<feature type="transmembrane region" description="Helical" evidence="1">
    <location>
        <begin position="88"/>
        <end position="106"/>
    </location>
</feature>
<dbReference type="Proteomes" id="UP000823842">
    <property type="component" value="Unassembled WGS sequence"/>
</dbReference>
<feature type="domain" description="Bacterial Pleckstrin homology" evidence="2">
    <location>
        <begin position="109"/>
        <end position="196"/>
    </location>
</feature>
<sequence length="217" mass="24085">EKYDEKKLCRITGAGMAVITGMLFLLGAFEKNMPYWMPMAFMVIICVDIVVMLILLNTKCTAKPKEGTGTAKELIKEKPRMTLAKKGSIVFTVVIFAVAGFFVFTGDVQVKVNGDTIEIQVSYWPDKNIDIKDIESVTYAEDVPSGRRTNGFGGARLLAGHFRNSEYGDYLLYAYAQCSDRVVMETASGIVAVNGKTEKETKELYDLLENSVMAEKN</sequence>
<feature type="transmembrane region" description="Helical" evidence="1">
    <location>
        <begin position="35"/>
        <end position="56"/>
    </location>
</feature>
<accession>A0A9D2LQW3</accession>
<dbReference type="EMBL" id="DWYZ01000040">
    <property type="protein sequence ID" value="HJB27488.1"/>
    <property type="molecule type" value="Genomic_DNA"/>
</dbReference>
<dbReference type="InterPro" id="IPR027783">
    <property type="entry name" value="Bacterial_PH-related"/>
</dbReference>
<organism evidence="3 4">
    <name type="scientific">Candidatus Blautia faecavium</name>
    <dbReference type="NCBI Taxonomy" id="2838487"/>
    <lineage>
        <taxon>Bacteria</taxon>
        <taxon>Bacillati</taxon>
        <taxon>Bacillota</taxon>
        <taxon>Clostridia</taxon>
        <taxon>Lachnospirales</taxon>
        <taxon>Lachnospiraceae</taxon>
        <taxon>Blautia</taxon>
    </lineage>
</organism>
<keyword evidence="1" id="KW-0812">Transmembrane</keyword>
<evidence type="ECO:0000259" key="2">
    <source>
        <dbReference type="Pfam" id="PF10882"/>
    </source>
</evidence>
<dbReference type="Pfam" id="PF12650">
    <property type="entry name" value="DUF3784"/>
    <property type="match status" value="1"/>
</dbReference>
<evidence type="ECO:0000313" key="3">
    <source>
        <dbReference type="EMBL" id="HJB27488.1"/>
    </source>
</evidence>
<keyword evidence="1" id="KW-1133">Transmembrane helix</keyword>
<proteinExistence type="predicted"/>
<keyword evidence="1" id="KW-0472">Membrane</keyword>
<feature type="transmembrane region" description="Helical" evidence="1">
    <location>
        <begin position="12"/>
        <end position="29"/>
    </location>
</feature>
<evidence type="ECO:0000313" key="4">
    <source>
        <dbReference type="Proteomes" id="UP000823842"/>
    </source>
</evidence>
<reference evidence="3" key="1">
    <citation type="journal article" date="2021" name="PeerJ">
        <title>Extensive microbial diversity within the chicken gut microbiome revealed by metagenomics and culture.</title>
        <authorList>
            <person name="Gilroy R."/>
            <person name="Ravi A."/>
            <person name="Getino M."/>
            <person name="Pursley I."/>
            <person name="Horton D.L."/>
            <person name="Alikhan N.F."/>
            <person name="Baker D."/>
            <person name="Gharbi K."/>
            <person name="Hall N."/>
            <person name="Watson M."/>
            <person name="Adriaenssens E.M."/>
            <person name="Foster-Nyarko E."/>
            <person name="Jarju S."/>
            <person name="Secka A."/>
            <person name="Antonio M."/>
            <person name="Oren A."/>
            <person name="Chaudhuri R.R."/>
            <person name="La Ragione R."/>
            <person name="Hildebrand F."/>
            <person name="Pallen M.J."/>
        </authorList>
    </citation>
    <scope>NUCLEOTIDE SEQUENCE</scope>
    <source>
        <strain evidence="3">ChiSjej1B19-5720</strain>
    </source>
</reference>
<name>A0A9D2LQW3_9FIRM</name>
<gene>
    <name evidence="3" type="ORF">IAA06_01655</name>
</gene>